<name>A0A382WCI6_9ZZZZ</name>
<evidence type="ECO:0000259" key="1">
    <source>
        <dbReference type="Pfam" id="PF06114"/>
    </source>
</evidence>
<gene>
    <name evidence="2" type="ORF">METZ01_LOCUS408695</name>
</gene>
<proteinExistence type="predicted"/>
<dbReference type="Pfam" id="PF06114">
    <property type="entry name" value="Peptidase_M78"/>
    <property type="match status" value="1"/>
</dbReference>
<dbReference type="Gene3D" id="1.10.10.2910">
    <property type="match status" value="1"/>
</dbReference>
<protein>
    <recommendedName>
        <fullName evidence="1">IrrE N-terminal-like domain-containing protein</fullName>
    </recommendedName>
</protein>
<feature type="non-terminal residue" evidence="2">
    <location>
        <position position="214"/>
    </location>
</feature>
<feature type="domain" description="IrrE N-terminal-like" evidence="1">
    <location>
        <begin position="60"/>
        <end position="156"/>
    </location>
</feature>
<accession>A0A382WCI6</accession>
<dbReference type="InterPro" id="IPR052345">
    <property type="entry name" value="Rad_response_metalloprotease"/>
</dbReference>
<dbReference type="InterPro" id="IPR010359">
    <property type="entry name" value="IrrE_HExxH"/>
</dbReference>
<organism evidence="2">
    <name type="scientific">marine metagenome</name>
    <dbReference type="NCBI Taxonomy" id="408172"/>
    <lineage>
        <taxon>unclassified sequences</taxon>
        <taxon>metagenomes</taxon>
        <taxon>ecological metagenomes</taxon>
    </lineage>
</organism>
<dbReference type="EMBL" id="UINC01158348">
    <property type="protein sequence ID" value="SVD55841.1"/>
    <property type="molecule type" value="Genomic_DNA"/>
</dbReference>
<reference evidence="2" key="1">
    <citation type="submission" date="2018-05" db="EMBL/GenBank/DDBJ databases">
        <authorList>
            <person name="Lanie J.A."/>
            <person name="Ng W.-L."/>
            <person name="Kazmierczak K.M."/>
            <person name="Andrzejewski T.M."/>
            <person name="Davidsen T.M."/>
            <person name="Wayne K.J."/>
            <person name="Tettelin H."/>
            <person name="Glass J.I."/>
            <person name="Rusch D."/>
            <person name="Podicherti R."/>
            <person name="Tsui H.-C.T."/>
            <person name="Winkler M.E."/>
        </authorList>
    </citation>
    <scope>NUCLEOTIDE SEQUENCE</scope>
</reference>
<dbReference type="PANTHER" id="PTHR43236">
    <property type="entry name" value="ANTITOXIN HIGA1"/>
    <property type="match status" value="1"/>
</dbReference>
<dbReference type="PANTHER" id="PTHR43236:SF1">
    <property type="entry name" value="BLL7220 PROTEIN"/>
    <property type="match status" value="1"/>
</dbReference>
<evidence type="ECO:0000313" key="2">
    <source>
        <dbReference type="EMBL" id="SVD55841.1"/>
    </source>
</evidence>
<sequence>MNDPSHIPNKTIEQESIQLIQTFEKESGTRIKPPIPVFEIIEFLGYDLDFRSDGFYEDPNNLGGLHIDEKIVVINEVLSDQEGRMNFTAAHEIGHIRLHVPLIMEQKAKENILCRKDDGFEGIKKDPREWQADTFAACLLMPTQAVRSAFFKTRKKPVDLSKKRLLDLIRKPMPIRQKGLWMADRIIKTGNFVNVSKLAMLNRLIGLGLVRGIG</sequence>
<dbReference type="AlphaFoldDB" id="A0A382WCI6"/>